<evidence type="ECO:0000256" key="1">
    <source>
        <dbReference type="SAM" id="Phobius"/>
    </source>
</evidence>
<protein>
    <submittedName>
        <fullName evidence="2">DUF1269 domain-containing protein</fullName>
    </submittedName>
    <submittedName>
        <fullName evidence="3">Uncharacterized membrane protein</fullName>
    </submittedName>
</protein>
<evidence type="ECO:0000313" key="5">
    <source>
        <dbReference type="Proteomes" id="UP000233565"/>
    </source>
</evidence>
<dbReference type="InterPro" id="IPR009200">
    <property type="entry name" value="DUF1269_membrane"/>
</dbReference>
<feature type="transmembrane region" description="Helical" evidence="1">
    <location>
        <begin position="66"/>
        <end position="99"/>
    </location>
</feature>
<evidence type="ECO:0000313" key="4">
    <source>
        <dbReference type="Proteomes" id="UP000199113"/>
    </source>
</evidence>
<keyword evidence="1" id="KW-0472">Membrane</keyword>
<proteinExistence type="predicted"/>
<dbReference type="EMBL" id="PJBV01000016">
    <property type="protein sequence ID" value="PKH40930.1"/>
    <property type="molecule type" value="Genomic_DNA"/>
</dbReference>
<name>A0A1I1AVR1_9ACTN</name>
<gene>
    <name evidence="2" type="ORF">CXG46_10730</name>
    <name evidence="3" type="ORF">SAMN05192575_11154</name>
</gene>
<keyword evidence="1" id="KW-0812">Transmembrane</keyword>
<dbReference type="RefSeq" id="WP_091200874.1">
    <property type="nucleotide sequence ID" value="NZ_FOKC01000011.1"/>
</dbReference>
<organism evidence="3 4">
    <name type="scientific">Nocardioides alpinus</name>
    <dbReference type="NCBI Taxonomy" id="748909"/>
    <lineage>
        <taxon>Bacteria</taxon>
        <taxon>Bacillati</taxon>
        <taxon>Actinomycetota</taxon>
        <taxon>Actinomycetes</taxon>
        <taxon>Propionibacteriales</taxon>
        <taxon>Nocardioidaceae</taxon>
        <taxon>Nocardioides</taxon>
    </lineage>
</organism>
<accession>A0A1I1AVR1</accession>
<keyword evidence="1" id="KW-1133">Transmembrane helix</keyword>
<reference evidence="2 5" key="2">
    <citation type="submission" date="2017-12" db="EMBL/GenBank/DDBJ databases">
        <title>Pharmacopeia of the Arctic Ocean.</title>
        <authorList>
            <person name="Collins E."/>
            <person name="Ducluzeau A.-L."/>
        </authorList>
    </citation>
    <scope>NUCLEOTIDE SEQUENCE [LARGE SCALE GENOMIC DNA]</scope>
    <source>
        <strain evidence="2 5">DSM 23325</strain>
    </source>
</reference>
<dbReference type="EMBL" id="FOKC01000011">
    <property type="protein sequence ID" value="SFB42124.1"/>
    <property type="molecule type" value="Genomic_DNA"/>
</dbReference>
<dbReference type="Pfam" id="PF06897">
    <property type="entry name" value="DUF1269"/>
    <property type="match status" value="1"/>
</dbReference>
<evidence type="ECO:0000313" key="3">
    <source>
        <dbReference type="EMBL" id="SFB42124.1"/>
    </source>
</evidence>
<dbReference type="OrthoDB" id="5244321at2"/>
<evidence type="ECO:0000313" key="2">
    <source>
        <dbReference type="EMBL" id="PKH40930.1"/>
    </source>
</evidence>
<reference evidence="3" key="1">
    <citation type="submission" date="2016-10" db="EMBL/GenBank/DDBJ databases">
        <authorList>
            <person name="de Groot N.N."/>
        </authorList>
    </citation>
    <scope>NUCLEOTIDE SEQUENCE [LARGE SCALE GENOMIC DNA]</scope>
    <source>
        <strain evidence="3">CGMCC 1.10697</strain>
    </source>
</reference>
<dbReference type="Proteomes" id="UP000199113">
    <property type="component" value="Unassembled WGS sequence"/>
</dbReference>
<dbReference type="Proteomes" id="UP000233565">
    <property type="component" value="Unassembled WGS sequence"/>
</dbReference>
<dbReference type="AlphaFoldDB" id="A0A1I1AVR1"/>
<keyword evidence="5" id="KW-1185">Reference proteome</keyword>
<sequence length="162" mass="16881">MTTLTVWTFDTAEGAAAAARALEVLATEQALVLQDAAQVHWPEGEGKPRTRQLDALAGPLALDGAFWGMLFGLVFFMPLLGAAIGAASGAVSGTLAAVGIDDLFINRVRDGLTPGTSALFLLASDAAVDRVRDAFAGGDPAELVATTLDDEQERAVRQVFTH</sequence>
<dbReference type="STRING" id="748909.SAMN05192575_11154"/>